<accession>A0A6J7WTU6</accession>
<evidence type="ECO:0000256" key="2">
    <source>
        <dbReference type="ARBA" id="ARBA00012379"/>
    </source>
</evidence>
<dbReference type="CDD" id="cd07557">
    <property type="entry name" value="trimeric_dUTPase"/>
    <property type="match status" value="1"/>
</dbReference>
<dbReference type="PANTHER" id="PTHR11241:SF0">
    <property type="entry name" value="DEOXYURIDINE 5'-TRIPHOSPHATE NUCLEOTIDOHYDROLASE"/>
    <property type="match status" value="1"/>
</dbReference>
<dbReference type="GO" id="GO:0004170">
    <property type="term" value="F:dUTP diphosphatase activity"/>
    <property type="evidence" value="ECO:0007669"/>
    <property type="project" value="UniProtKB-EC"/>
</dbReference>
<dbReference type="InterPro" id="IPR008181">
    <property type="entry name" value="dUTPase"/>
</dbReference>
<name>A0A6J7WTU6_9CAUD</name>
<evidence type="ECO:0000256" key="1">
    <source>
        <dbReference type="ARBA" id="ARBA00006581"/>
    </source>
</evidence>
<evidence type="ECO:0000259" key="5">
    <source>
        <dbReference type="Pfam" id="PF00692"/>
    </source>
</evidence>
<feature type="domain" description="dUTPase-like" evidence="5">
    <location>
        <begin position="24"/>
        <end position="149"/>
    </location>
</feature>
<dbReference type="PANTHER" id="PTHR11241">
    <property type="entry name" value="DEOXYURIDINE 5'-TRIPHOSPHATE NUCLEOTIDOHYDROLASE"/>
    <property type="match status" value="1"/>
</dbReference>
<dbReference type="InterPro" id="IPR029054">
    <property type="entry name" value="dUTPase-like"/>
</dbReference>
<dbReference type="SUPFAM" id="SSF51283">
    <property type="entry name" value="dUTPase-like"/>
    <property type="match status" value="1"/>
</dbReference>
<comment type="similarity">
    <text evidence="1">Belongs to the dUTPase family.</text>
</comment>
<dbReference type="GO" id="GO:0046081">
    <property type="term" value="P:dUTP catabolic process"/>
    <property type="evidence" value="ECO:0007669"/>
    <property type="project" value="InterPro"/>
</dbReference>
<dbReference type="GO" id="GO:0006226">
    <property type="term" value="P:dUMP biosynthetic process"/>
    <property type="evidence" value="ECO:0007669"/>
    <property type="project" value="InterPro"/>
</dbReference>
<evidence type="ECO:0000256" key="4">
    <source>
        <dbReference type="ARBA" id="ARBA00023080"/>
    </source>
</evidence>
<keyword evidence="3" id="KW-0378">Hydrolase</keyword>
<gene>
    <name evidence="6" type="ORF">UFOVP244_187</name>
</gene>
<dbReference type="InterPro" id="IPR036157">
    <property type="entry name" value="dUTPase-like_sf"/>
</dbReference>
<evidence type="ECO:0000256" key="3">
    <source>
        <dbReference type="ARBA" id="ARBA00022801"/>
    </source>
</evidence>
<evidence type="ECO:0000313" key="6">
    <source>
        <dbReference type="EMBL" id="CAB5221529.1"/>
    </source>
</evidence>
<reference evidence="6" key="1">
    <citation type="submission" date="2020-05" db="EMBL/GenBank/DDBJ databases">
        <authorList>
            <person name="Chiriac C."/>
            <person name="Salcher M."/>
            <person name="Ghai R."/>
            <person name="Kavagutti S V."/>
        </authorList>
    </citation>
    <scope>NUCLEOTIDE SEQUENCE</scope>
</reference>
<dbReference type="EC" id="3.6.1.23" evidence="2"/>
<dbReference type="GO" id="GO:0000287">
    <property type="term" value="F:magnesium ion binding"/>
    <property type="evidence" value="ECO:0007669"/>
    <property type="project" value="InterPro"/>
</dbReference>
<proteinExistence type="inferred from homology"/>
<sequence>MNFYEVFVESVKNVKVKRTNPLAVIPQYAKPGDAGMDLVAISATFDKTSNFVEFDTGLAFEIPEGYVGFVFPRSSISNYSMRLANSVGVIDSGYRGSVRLRFRLEGDKPYQVGDKIGQIMIMPFPEVKLVEVSELSESQRLESGFGSSGR</sequence>
<dbReference type="InterPro" id="IPR033704">
    <property type="entry name" value="dUTPase_trimeric"/>
</dbReference>
<keyword evidence="4" id="KW-0546">Nucleotide metabolism</keyword>
<protein>
    <recommendedName>
        <fullName evidence="2">dUTP diphosphatase</fullName>
        <ecNumber evidence="2">3.6.1.23</ecNumber>
    </recommendedName>
</protein>
<organism evidence="6">
    <name type="scientific">uncultured Caudovirales phage</name>
    <dbReference type="NCBI Taxonomy" id="2100421"/>
    <lineage>
        <taxon>Viruses</taxon>
        <taxon>Duplodnaviria</taxon>
        <taxon>Heunggongvirae</taxon>
        <taxon>Uroviricota</taxon>
        <taxon>Caudoviricetes</taxon>
        <taxon>Peduoviridae</taxon>
        <taxon>Maltschvirus</taxon>
        <taxon>Maltschvirus maltsch</taxon>
    </lineage>
</organism>
<dbReference type="Pfam" id="PF00692">
    <property type="entry name" value="dUTPase"/>
    <property type="match status" value="1"/>
</dbReference>
<dbReference type="EMBL" id="LR798292">
    <property type="protein sequence ID" value="CAB5221529.1"/>
    <property type="molecule type" value="Genomic_DNA"/>
</dbReference>
<dbReference type="Gene3D" id="2.70.40.10">
    <property type="match status" value="1"/>
</dbReference>